<reference evidence="1 2" key="1">
    <citation type="journal article" date="2015" name="Nat. Commun.">
        <title>Outbred genome sequencing and CRISPR/Cas9 gene editing in butterflies.</title>
        <authorList>
            <person name="Li X."/>
            <person name="Fan D."/>
            <person name="Zhang W."/>
            <person name="Liu G."/>
            <person name="Zhang L."/>
            <person name="Zhao L."/>
            <person name="Fang X."/>
            <person name="Chen L."/>
            <person name="Dong Y."/>
            <person name="Chen Y."/>
            <person name="Ding Y."/>
            <person name="Zhao R."/>
            <person name="Feng M."/>
            <person name="Zhu Y."/>
            <person name="Feng Y."/>
            <person name="Jiang X."/>
            <person name="Zhu D."/>
            <person name="Xiang H."/>
            <person name="Feng X."/>
            <person name="Li S."/>
            <person name="Wang J."/>
            <person name="Zhang G."/>
            <person name="Kronforst M.R."/>
            <person name="Wang W."/>
        </authorList>
    </citation>
    <scope>NUCLEOTIDE SEQUENCE [LARGE SCALE GENOMIC DNA]</scope>
    <source>
        <strain evidence="1">Ya'a_city_454_Pm</strain>
        <tissue evidence="1">Whole body</tissue>
    </source>
</reference>
<dbReference type="AlphaFoldDB" id="A0A0N1PIW4"/>
<organism evidence="1 2">
    <name type="scientific">Papilio machaon</name>
    <name type="common">Old World swallowtail butterfly</name>
    <dbReference type="NCBI Taxonomy" id="76193"/>
    <lineage>
        <taxon>Eukaryota</taxon>
        <taxon>Metazoa</taxon>
        <taxon>Ecdysozoa</taxon>
        <taxon>Arthropoda</taxon>
        <taxon>Hexapoda</taxon>
        <taxon>Insecta</taxon>
        <taxon>Pterygota</taxon>
        <taxon>Neoptera</taxon>
        <taxon>Endopterygota</taxon>
        <taxon>Lepidoptera</taxon>
        <taxon>Glossata</taxon>
        <taxon>Ditrysia</taxon>
        <taxon>Papilionoidea</taxon>
        <taxon>Papilionidae</taxon>
        <taxon>Papilioninae</taxon>
        <taxon>Papilio</taxon>
    </lineage>
</organism>
<dbReference type="EMBL" id="LADJ01009701">
    <property type="protein sequence ID" value="KPJ20943.1"/>
    <property type="molecule type" value="Genomic_DNA"/>
</dbReference>
<dbReference type="InParanoid" id="A0A0N1PIW4"/>
<evidence type="ECO:0000313" key="2">
    <source>
        <dbReference type="Proteomes" id="UP000053240"/>
    </source>
</evidence>
<gene>
    <name evidence="1" type="ORF">RR48_00377</name>
</gene>
<accession>A0A0N1PIW4</accession>
<protein>
    <submittedName>
        <fullName evidence="1">Uncharacterized protein</fullName>
    </submittedName>
</protein>
<proteinExistence type="predicted"/>
<comment type="caution">
    <text evidence="1">The sequence shown here is derived from an EMBL/GenBank/DDBJ whole genome shotgun (WGS) entry which is preliminary data.</text>
</comment>
<evidence type="ECO:0000313" key="1">
    <source>
        <dbReference type="EMBL" id="KPJ20943.1"/>
    </source>
</evidence>
<name>A0A0N1PIW4_PAPMA</name>
<keyword evidence="2" id="KW-1185">Reference proteome</keyword>
<dbReference type="Proteomes" id="UP000053240">
    <property type="component" value="Unassembled WGS sequence"/>
</dbReference>
<sequence length="76" mass="8723">MYECFLEIAFEAELKNINEDPECLALAFEQCNENPVTRNASIRELRELIYATSPLREDSVAPSFVPLAFEEVNRVI</sequence>